<dbReference type="AlphaFoldDB" id="A0A8J4R9S6"/>
<reference evidence="1" key="1">
    <citation type="submission" date="2020-03" db="EMBL/GenBank/DDBJ databases">
        <title>Castanea mollissima Vanexum genome sequencing.</title>
        <authorList>
            <person name="Staton M."/>
        </authorList>
    </citation>
    <scope>NUCLEOTIDE SEQUENCE</scope>
    <source>
        <tissue evidence="1">Leaf</tissue>
    </source>
</reference>
<name>A0A8J4R9S6_9ROSI</name>
<comment type="caution">
    <text evidence="1">The sequence shown here is derived from an EMBL/GenBank/DDBJ whole genome shotgun (WGS) entry which is preliminary data.</text>
</comment>
<evidence type="ECO:0000313" key="2">
    <source>
        <dbReference type="Proteomes" id="UP000737018"/>
    </source>
</evidence>
<proteinExistence type="predicted"/>
<keyword evidence="2" id="KW-1185">Reference proteome</keyword>
<sequence>MGQLVATTVLQYPPFDCKHKKYPIHCLSCVKSIQSKFSARPNFTFLEPCTCAAGPTRLTHLGLSSLLSDPPSPKLFLLISFLCCFNLQNQCSPP</sequence>
<accession>A0A8J4R9S6</accession>
<dbReference type="EMBL" id="JRKL02001561">
    <property type="protein sequence ID" value="KAF3963324.1"/>
    <property type="molecule type" value="Genomic_DNA"/>
</dbReference>
<organism evidence="1 2">
    <name type="scientific">Castanea mollissima</name>
    <name type="common">Chinese chestnut</name>
    <dbReference type="NCBI Taxonomy" id="60419"/>
    <lineage>
        <taxon>Eukaryota</taxon>
        <taxon>Viridiplantae</taxon>
        <taxon>Streptophyta</taxon>
        <taxon>Embryophyta</taxon>
        <taxon>Tracheophyta</taxon>
        <taxon>Spermatophyta</taxon>
        <taxon>Magnoliopsida</taxon>
        <taxon>eudicotyledons</taxon>
        <taxon>Gunneridae</taxon>
        <taxon>Pentapetalae</taxon>
        <taxon>rosids</taxon>
        <taxon>fabids</taxon>
        <taxon>Fagales</taxon>
        <taxon>Fagaceae</taxon>
        <taxon>Castanea</taxon>
    </lineage>
</organism>
<gene>
    <name evidence="1" type="ORF">CMV_012277</name>
</gene>
<evidence type="ECO:0000313" key="1">
    <source>
        <dbReference type="EMBL" id="KAF3963324.1"/>
    </source>
</evidence>
<dbReference type="Proteomes" id="UP000737018">
    <property type="component" value="Unassembled WGS sequence"/>
</dbReference>
<protein>
    <submittedName>
        <fullName evidence="1">Uncharacterized protein</fullName>
    </submittedName>
</protein>